<accession>A0AAN7LVY5</accession>
<proteinExistence type="predicted"/>
<feature type="region of interest" description="Disordered" evidence="1">
    <location>
        <begin position="50"/>
        <end position="84"/>
    </location>
</feature>
<evidence type="ECO:0000313" key="2">
    <source>
        <dbReference type="EMBL" id="KAK4793119.1"/>
    </source>
</evidence>
<comment type="caution">
    <text evidence="2">The sequence shown here is derived from an EMBL/GenBank/DDBJ whole genome shotgun (WGS) entry which is preliminary data.</text>
</comment>
<gene>
    <name evidence="2" type="ORF">SAY86_023554</name>
</gene>
<organism evidence="2 3">
    <name type="scientific">Trapa natans</name>
    <name type="common">Water chestnut</name>
    <dbReference type="NCBI Taxonomy" id="22666"/>
    <lineage>
        <taxon>Eukaryota</taxon>
        <taxon>Viridiplantae</taxon>
        <taxon>Streptophyta</taxon>
        <taxon>Embryophyta</taxon>
        <taxon>Tracheophyta</taxon>
        <taxon>Spermatophyta</taxon>
        <taxon>Magnoliopsida</taxon>
        <taxon>eudicotyledons</taxon>
        <taxon>Gunneridae</taxon>
        <taxon>Pentapetalae</taxon>
        <taxon>rosids</taxon>
        <taxon>malvids</taxon>
        <taxon>Myrtales</taxon>
        <taxon>Lythraceae</taxon>
        <taxon>Trapa</taxon>
    </lineage>
</organism>
<evidence type="ECO:0000256" key="1">
    <source>
        <dbReference type="SAM" id="MobiDB-lite"/>
    </source>
</evidence>
<reference evidence="2 3" key="1">
    <citation type="journal article" date="2023" name="Hortic Res">
        <title>Pangenome of water caltrop reveals structural variations and asymmetric subgenome divergence after allopolyploidization.</title>
        <authorList>
            <person name="Zhang X."/>
            <person name="Chen Y."/>
            <person name="Wang L."/>
            <person name="Yuan Y."/>
            <person name="Fang M."/>
            <person name="Shi L."/>
            <person name="Lu R."/>
            <person name="Comes H.P."/>
            <person name="Ma Y."/>
            <person name="Chen Y."/>
            <person name="Huang G."/>
            <person name="Zhou Y."/>
            <person name="Zheng Z."/>
            <person name="Qiu Y."/>
        </authorList>
    </citation>
    <scope>NUCLEOTIDE SEQUENCE [LARGE SCALE GENOMIC DNA]</scope>
    <source>
        <strain evidence="2">F231</strain>
    </source>
</reference>
<dbReference type="AlphaFoldDB" id="A0AAN7LVY5"/>
<sequence>MGCCLGLKLVHKCSCSTLEARDPRYVQRGGDIQMDSNSSPGNAVKILKGNSVRSSADKDEDNLQKTASAAAGGRCNSEPKTDHKTKLEMEAPSKVQASFYVQSNTEDAIFVPQAGNGHPMRELGRFEHGTEVSLSLGLPYFDGGVIPFSKTMHHGFVS</sequence>
<protein>
    <submittedName>
        <fullName evidence="2">Uncharacterized protein</fullName>
    </submittedName>
</protein>
<evidence type="ECO:0000313" key="3">
    <source>
        <dbReference type="Proteomes" id="UP001346149"/>
    </source>
</evidence>
<name>A0AAN7LVY5_TRANT</name>
<dbReference type="EMBL" id="JAXQNO010000008">
    <property type="protein sequence ID" value="KAK4793119.1"/>
    <property type="molecule type" value="Genomic_DNA"/>
</dbReference>
<dbReference type="Proteomes" id="UP001346149">
    <property type="component" value="Unassembled WGS sequence"/>
</dbReference>
<keyword evidence="3" id="KW-1185">Reference proteome</keyword>